<dbReference type="EMBL" id="JASCZI010061853">
    <property type="protein sequence ID" value="MED6139632.1"/>
    <property type="molecule type" value="Genomic_DNA"/>
</dbReference>
<evidence type="ECO:0000256" key="1">
    <source>
        <dbReference type="SAM" id="Phobius"/>
    </source>
</evidence>
<feature type="non-terminal residue" evidence="2">
    <location>
        <position position="56"/>
    </location>
</feature>
<keyword evidence="1" id="KW-1133">Transmembrane helix</keyword>
<evidence type="ECO:0000313" key="2">
    <source>
        <dbReference type="EMBL" id="MED6139632.1"/>
    </source>
</evidence>
<comment type="caution">
    <text evidence="2">The sequence shown here is derived from an EMBL/GenBank/DDBJ whole genome shotgun (WGS) entry which is preliminary data.</text>
</comment>
<dbReference type="Proteomes" id="UP001341840">
    <property type="component" value="Unassembled WGS sequence"/>
</dbReference>
<keyword evidence="1" id="KW-0472">Membrane</keyword>
<accession>A0ABU6STH0</accession>
<keyword evidence="3" id="KW-1185">Reference proteome</keyword>
<reference evidence="2 3" key="1">
    <citation type="journal article" date="2023" name="Plants (Basel)">
        <title>Bridging the Gap: Combining Genomics and Transcriptomics Approaches to Understand Stylosanthes scabra, an Orphan Legume from the Brazilian Caatinga.</title>
        <authorList>
            <person name="Ferreira-Neto J.R.C."/>
            <person name="da Silva M.D."/>
            <person name="Binneck E."/>
            <person name="de Melo N.F."/>
            <person name="da Silva R.H."/>
            <person name="de Melo A.L.T.M."/>
            <person name="Pandolfi V."/>
            <person name="Bustamante F.O."/>
            <person name="Brasileiro-Vidal A.C."/>
            <person name="Benko-Iseppon A.M."/>
        </authorList>
    </citation>
    <scope>NUCLEOTIDE SEQUENCE [LARGE SCALE GENOMIC DNA]</scope>
    <source>
        <tissue evidence="2">Leaves</tissue>
    </source>
</reference>
<protein>
    <submittedName>
        <fullName evidence="2">Uncharacterized protein</fullName>
    </submittedName>
</protein>
<organism evidence="2 3">
    <name type="scientific">Stylosanthes scabra</name>
    <dbReference type="NCBI Taxonomy" id="79078"/>
    <lineage>
        <taxon>Eukaryota</taxon>
        <taxon>Viridiplantae</taxon>
        <taxon>Streptophyta</taxon>
        <taxon>Embryophyta</taxon>
        <taxon>Tracheophyta</taxon>
        <taxon>Spermatophyta</taxon>
        <taxon>Magnoliopsida</taxon>
        <taxon>eudicotyledons</taxon>
        <taxon>Gunneridae</taxon>
        <taxon>Pentapetalae</taxon>
        <taxon>rosids</taxon>
        <taxon>fabids</taxon>
        <taxon>Fabales</taxon>
        <taxon>Fabaceae</taxon>
        <taxon>Papilionoideae</taxon>
        <taxon>50 kb inversion clade</taxon>
        <taxon>dalbergioids sensu lato</taxon>
        <taxon>Dalbergieae</taxon>
        <taxon>Pterocarpus clade</taxon>
        <taxon>Stylosanthes</taxon>
    </lineage>
</organism>
<keyword evidence="1" id="KW-0812">Transmembrane</keyword>
<gene>
    <name evidence="2" type="ORF">PIB30_085672</name>
</gene>
<sequence>MPWHRINKNRRICGRNPWLLLLLGDLVLICVIGNLIKERMDTFWLLKWWDQSTAGC</sequence>
<proteinExistence type="predicted"/>
<feature type="transmembrane region" description="Helical" evidence="1">
    <location>
        <begin position="18"/>
        <end position="36"/>
    </location>
</feature>
<evidence type="ECO:0000313" key="3">
    <source>
        <dbReference type="Proteomes" id="UP001341840"/>
    </source>
</evidence>
<name>A0ABU6STH0_9FABA</name>